<evidence type="ECO:0000256" key="12">
    <source>
        <dbReference type="ARBA" id="ARBA00023128"/>
    </source>
</evidence>
<keyword evidence="8 14" id="KW-0106">Calcium</keyword>
<accession>A0A0K0ESR0</accession>
<dbReference type="PANTHER" id="PTHR33904">
    <property type="entry name" value="ESSENTIAL MCU REGULATOR, MITOCHONDRIAL"/>
    <property type="match status" value="1"/>
</dbReference>
<organism evidence="15">
    <name type="scientific">Strongyloides stercoralis</name>
    <name type="common">Threadworm</name>
    <dbReference type="NCBI Taxonomy" id="6248"/>
    <lineage>
        <taxon>Eukaryota</taxon>
        <taxon>Metazoa</taxon>
        <taxon>Ecdysozoa</taxon>
        <taxon>Nematoda</taxon>
        <taxon>Chromadorea</taxon>
        <taxon>Rhabditida</taxon>
        <taxon>Tylenchina</taxon>
        <taxon>Panagrolaimomorpha</taxon>
        <taxon>Strongyloidoidea</taxon>
        <taxon>Strongyloididae</taxon>
        <taxon>Strongyloides</taxon>
    </lineage>
</organism>
<dbReference type="GO" id="GO:1990246">
    <property type="term" value="C:uniplex complex"/>
    <property type="evidence" value="ECO:0007669"/>
    <property type="project" value="UniProtKB-UniRule"/>
</dbReference>
<evidence type="ECO:0000256" key="7">
    <source>
        <dbReference type="ARBA" id="ARBA00022792"/>
    </source>
</evidence>
<evidence type="ECO:0000256" key="3">
    <source>
        <dbReference type="ARBA" id="ARBA00022180"/>
    </source>
</evidence>
<comment type="subcellular location">
    <subcellularLocation>
        <location evidence="1 14">Mitochondrion inner membrane</location>
        <topology evidence="1 14">Single-pass membrane protein</topology>
    </subcellularLocation>
</comment>
<dbReference type="InterPro" id="IPR018782">
    <property type="entry name" value="MCU_reg"/>
</dbReference>
<evidence type="ECO:0000256" key="10">
    <source>
        <dbReference type="ARBA" id="ARBA00022989"/>
    </source>
</evidence>
<comment type="similarity">
    <text evidence="2 14">Belongs to the SMDT1/EMRE family.</text>
</comment>
<comment type="function">
    <text evidence="14">Essential regulatory subunit of the mitochondrial calcium uniporter complex (uniplex), a complex that mediates calcium uptake into mitochondria.</text>
</comment>
<keyword evidence="4 14" id="KW-0813">Transport</keyword>
<evidence type="ECO:0000313" key="15">
    <source>
        <dbReference type="WBParaSite" id="SSTP_0001248900.1"/>
    </source>
</evidence>
<protein>
    <recommendedName>
        <fullName evidence="3 14">Essential MCU regulator, mitochondrial</fullName>
    </recommendedName>
    <alternativeName>
        <fullName evidence="14">Single-pass membrane protein with aspartate-rich tail 1, mitochondrial</fullName>
    </alternativeName>
</protein>
<evidence type="ECO:0000256" key="6">
    <source>
        <dbReference type="ARBA" id="ARBA00022692"/>
    </source>
</evidence>
<evidence type="ECO:0000256" key="2">
    <source>
        <dbReference type="ARBA" id="ARBA00008958"/>
    </source>
</evidence>
<keyword evidence="12 14" id="KW-0496">Mitochondrion</keyword>
<dbReference type="WBParaSite" id="SSTP_0001248900.1">
    <property type="protein sequence ID" value="SSTP_0001248900.1"/>
    <property type="gene ID" value="SSTP_0001248900"/>
</dbReference>
<keyword evidence="11 14" id="KW-0406">Ion transport</keyword>
<dbReference type="GO" id="GO:0051560">
    <property type="term" value="P:mitochondrial calcium ion homeostasis"/>
    <property type="evidence" value="ECO:0007669"/>
    <property type="project" value="UniProtKB-UniRule"/>
</dbReference>
<dbReference type="AlphaFoldDB" id="A0A0K0ESR0"/>
<keyword evidence="6 14" id="KW-0812">Transmembrane</keyword>
<evidence type="ECO:0000256" key="14">
    <source>
        <dbReference type="RuleBase" id="RU369077"/>
    </source>
</evidence>
<evidence type="ECO:0000256" key="13">
    <source>
        <dbReference type="ARBA" id="ARBA00023136"/>
    </source>
</evidence>
<dbReference type="Pfam" id="PF10161">
    <property type="entry name" value="DDDD"/>
    <property type="match status" value="1"/>
</dbReference>
<dbReference type="STRING" id="6248.A0A0K0ESR0"/>
<evidence type="ECO:0000256" key="11">
    <source>
        <dbReference type="ARBA" id="ARBA00023065"/>
    </source>
</evidence>
<keyword evidence="13 14" id="KW-0472">Membrane</keyword>
<evidence type="ECO:0000256" key="5">
    <source>
        <dbReference type="ARBA" id="ARBA00022568"/>
    </source>
</evidence>
<comment type="subunit">
    <text evidence="14">Component of the uniplex complex. Interacts (via the transmembrane region) with MCU (via the first transmembrane region); the interaction is direct.</text>
</comment>
<name>A0A0K0ESR0_STRER</name>
<keyword evidence="7 14" id="KW-0999">Mitochondrion inner membrane</keyword>
<evidence type="ECO:0000256" key="9">
    <source>
        <dbReference type="ARBA" id="ARBA00022946"/>
    </source>
</evidence>
<reference evidence="15" key="1">
    <citation type="submission" date="2015-08" db="UniProtKB">
        <authorList>
            <consortium name="WormBaseParasite"/>
        </authorList>
    </citation>
    <scope>IDENTIFICATION</scope>
</reference>
<keyword evidence="5 14" id="KW-0109">Calcium transport</keyword>
<dbReference type="GO" id="GO:0036444">
    <property type="term" value="P:calcium import into the mitochondrion"/>
    <property type="evidence" value="ECO:0007669"/>
    <property type="project" value="UniProtKB-UniRule"/>
</dbReference>
<feature type="transmembrane region" description="Helical" evidence="14">
    <location>
        <begin position="41"/>
        <end position="61"/>
    </location>
</feature>
<proteinExistence type="inferred from homology"/>
<keyword evidence="9 14" id="KW-0809">Transit peptide</keyword>
<evidence type="ECO:0000256" key="4">
    <source>
        <dbReference type="ARBA" id="ARBA00022448"/>
    </source>
</evidence>
<keyword evidence="10 14" id="KW-1133">Transmembrane helix</keyword>
<sequence>MLSYLRNLSLKVHKLHPVINNKRLLHKNFSQDTTNVAPPPFLISMFGIKFMLAMCSSLYLGSMIAKYGASFLEENEIFVPSDDDDDD</sequence>
<dbReference type="PANTHER" id="PTHR33904:SF1">
    <property type="entry name" value="ESSENTIAL MCU REGULATOR, MITOCHONDRIAL"/>
    <property type="match status" value="1"/>
</dbReference>
<evidence type="ECO:0000256" key="8">
    <source>
        <dbReference type="ARBA" id="ARBA00022837"/>
    </source>
</evidence>
<evidence type="ECO:0000256" key="1">
    <source>
        <dbReference type="ARBA" id="ARBA00004434"/>
    </source>
</evidence>